<dbReference type="PANTHER" id="PTHR42796:SF4">
    <property type="entry name" value="FUMARYLACETOACETATE HYDROLASE DOMAIN-CONTAINING PROTEIN 2A"/>
    <property type="match status" value="1"/>
</dbReference>
<dbReference type="EC" id="4.3.2.3" evidence="5"/>
<feature type="domain" description="Fumarylacetoacetase-like C-terminal" evidence="4">
    <location>
        <begin position="72"/>
        <end position="277"/>
    </location>
</feature>
<evidence type="ECO:0000313" key="6">
    <source>
        <dbReference type="Proteomes" id="UP000656319"/>
    </source>
</evidence>
<evidence type="ECO:0000256" key="1">
    <source>
        <dbReference type="ARBA" id="ARBA00001946"/>
    </source>
</evidence>
<dbReference type="InterPro" id="IPR011234">
    <property type="entry name" value="Fumarylacetoacetase-like_C"/>
</dbReference>
<evidence type="ECO:0000256" key="2">
    <source>
        <dbReference type="ARBA" id="ARBA00010211"/>
    </source>
</evidence>
<dbReference type="Gene3D" id="3.90.850.10">
    <property type="entry name" value="Fumarylacetoacetase-like, C-terminal domain"/>
    <property type="match status" value="1"/>
</dbReference>
<keyword evidence="5" id="KW-0456">Lyase</keyword>
<evidence type="ECO:0000259" key="4">
    <source>
        <dbReference type="Pfam" id="PF01557"/>
    </source>
</evidence>
<comment type="cofactor">
    <cofactor evidence="1">
        <name>Mg(2+)</name>
        <dbReference type="ChEBI" id="CHEBI:18420"/>
    </cofactor>
</comment>
<dbReference type="EMBL" id="CAJHCQ010000014">
    <property type="protein sequence ID" value="CAD6549749.1"/>
    <property type="molecule type" value="Genomic_DNA"/>
</dbReference>
<protein>
    <submittedName>
        <fullName evidence="5">Ureidoglycolate lyase</fullName>
        <ecNumber evidence="5">4.3.2.3</ecNumber>
    </submittedName>
</protein>
<gene>
    <name evidence="5" type="ORF">LMG27952_04903</name>
</gene>
<reference evidence="5 6" key="1">
    <citation type="submission" date="2020-10" db="EMBL/GenBank/DDBJ databases">
        <authorList>
            <person name="Peeters C."/>
        </authorList>
    </citation>
    <scope>NUCLEOTIDE SEQUENCE [LARGE SCALE GENOMIC DNA]</scope>
    <source>
        <strain evidence="5 6">LMG 27952</strain>
    </source>
</reference>
<comment type="similarity">
    <text evidence="2">Belongs to the FAH family.</text>
</comment>
<keyword evidence="6" id="KW-1185">Reference proteome</keyword>
<name>A0ABM8NYR6_9BURK</name>
<evidence type="ECO:0000313" key="5">
    <source>
        <dbReference type="EMBL" id="CAD6549749.1"/>
    </source>
</evidence>
<dbReference type="SUPFAM" id="SSF56529">
    <property type="entry name" value="FAH"/>
    <property type="match status" value="1"/>
</dbReference>
<dbReference type="Proteomes" id="UP000656319">
    <property type="component" value="Unassembled WGS sequence"/>
</dbReference>
<dbReference type="RefSeq" id="WP_201698480.1">
    <property type="nucleotide sequence ID" value="NZ_CAJHCQ010000014.1"/>
</dbReference>
<dbReference type="PANTHER" id="PTHR42796">
    <property type="entry name" value="FUMARYLACETOACETATE HYDROLASE DOMAIN-CONTAINING PROTEIN 2A-RELATED"/>
    <property type="match status" value="1"/>
</dbReference>
<comment type="caution">
    <text evidence="5">The sequence shown here is derived from an EMBL/GenBank/DDBJ whole genome shotgun (WGS) entry which is preliminary data.</text>
</comment>
<dbReference type="Pfam" id="PF01557">
    <property type="entry name" value="FAA_hydrolase"/>
    <property type="match status" value="1"/>
</dbReference>
<evidence type="ECO:0000256" key="3">
    <source>
        <dbReference type="ARBA" id="ARBA00022723"/>
    </source>
</evidence>
<organism evidence="5 6">
    <name type="scientific">Paraburkholderia hiiakae</name>
    <dbReference type="NCBI Taxonomy" id="1081782"/>
    <lineage>
        <taxon>Bacteria</taxon>
        <taxon>Pseudomonadati</taxon>
        <taxon>Pseudomonadota</taxon>
        <taxon>Betaproteobacteria</taxon>
        <taxon>Burkholderiales</taxon>
        <taxon>Burkholderiaceae</taxon>
        <taxon>Paraburkholderia</taxon>
    </lineage>
</organism>
<accession>A0ABM8NYR6</accession>
<keyword evidence="3" id="KW-0479">Metal-binding</keyword>
<proteinExistence type="inferred from homology"/>
<dbReference type="InterPro" id="IPR051121">
    <property type="entry name" value="FAH"/>
</dbReference>
<dbReference type="InterPro" id="IPR036663">
    <property type="entry name" value="Fumarylacetoacetase_C_sf"/>
</dbReference>
<dbReference type="GO" id="GO:0050385">
    <property type="term" value="F:ureidoglycolate lyase activity"/>
    <property type="evidence" value="ECO:0007669"/>
    <property type="project" value="UniProtKB-EC"/>
</dbReference>
<sequence>MKLVRFGPPGEERPGILDAAGTVRDASELVHDWSGNSLSARFLKHVSKSDLLRLPEAEKGARLGCPLAATGKIVCVGLNYADHATETGFDLPQEPLVFFKSPTALSGPFDPIVIPQTASAVDWEVELAVVMGGVARNVSCEEAMSFVAGFAVANDLTERTWQFDRGGQWSKAKSADTFAPLGPWIVTPDELPPSLDLRIWLEKNGEPRQESRTSKLVFAVDRIIAHLSEFMTLLPGDLLLTGTPYGVAYNKPDPDYLKEGDLVSCGIDGLGDQRCVVRAAPRGTRGEKVA</sequence>